<comment type="catalytic activity">
    <reaction evidence="13">
        <text>a beta-D-galactosyl-(1-&gt;3)-N-acetyl-alpha-D-galactosaminyl derivative + CMP-N-acetyl-beta-neuraminate = a beta-D-galactosyl-(1-&gt;3)-[N-acetyl-alpha-neuraminyl-(2-&gt;6)]-N-acetyl-alpha-D-galactosaminyl derivative + CMP + H(+)</text>
        <dbReference type="Rhea" id="RHEA:11136"/>
        <dbReference type="ChEBI" id="CHEBI:15378"/>
        <dbReference type="ChEBI" id="CHEBI:57812"/>
        <dbReference type="ChEBI" id="CHEBI:60377"/>
        <dbReference type="ChEBI" id="CHEBI:133470"/>
        <dbReference type="ChEBI" id="CHEBI:140764"/>
        <dbReference type="EC" id="2.4.3.3"/>
    </reaction>
    <physiologicalReaction direction="left-to-right" evidence="13">
        <dbReference type="Rhea" id="RHEA:11137"/>
    </physiologicalReaction>
</comment>
<sequence>MSENGFSPYLLSFGQFDNVGDAMQRVLGGETENENPSSPEVLETENSQGVHWDDTFLPDMNKHHFSSMPRWEFDDMYRHDPNFKPTTCARSLRNPEDPEYKSALISDILLFIQRGDLHMSEWKRLHHFNNPFGFMGHNYTFVKQAVDTIPKPQNSRLLLVPKSAKDGCIRCAVIGTGGILNGSRLGKEIDSHDYVFRVNAAITAGHEEDVGNKTSVYVHTSHSIITSLMMHKKRGFRKVPHDEGIKYVLIPEHPRDYNFLQYLMKNTKIPSGHYRGRSPRSYYGGHFNESIYYVLHPDFLRYVRNRFLMSRSLRTKRWWWFRPTNGAFTLFLAMHTCDIVRAYGFSTADYKNYPNYYYDSKHTRMTFFSNHDYKLEMKTWKKLHDSKMIWLYQGKTDDIG</sequence>
<keyword evidence="17" id="KW-1185">Reference proteome</keyword>
<organism evidence="17 18">
    <name type="scientific">Chanos chanos</name>
    <name type="common">Milkfish</name>
    <name type="synonym">Mugil chanos</name>
    <dbReference type="NCBI Taxonomy" id="29144"/>
    <lineage>
        <taxon>Eukaryota</taxon>
        <taxon>Metazoa</taxon>
        <taxon>Chordata</taxon>
        <taxon>Craniata</taxon>
        <taxon>Vertebrata</taxon>
        <taxon>Euteleostomi</taxon>
        <taxon>Actinopterygii</taxon>
        <taxon>Neopterygii</taxon>
        <taxon>Teleostei</taxon>
        <taxon>Ostariophysi</taxon>
        <taxon>Gonorynchiformes</taxon>
        <taxon>Chanidae</taxon>
        <taxon>Chanos</taxon>
    </lineage>
</organism>
<evidence type="ECO:0000313" key="18">
    <source>
        <dbReference type="RefSeq" id="XP_030630996.1"/>
    </source>
</evidence>
<dbReference type="AlphaFoldDB" id="A0A6J2VI83"/>
<evidence type="ECO:0000256" key="9">
    <source>
        <dbReference type="ARBA" id="ARBA00023034"/>
    </source>
</evidence>
<keyword evidence="12" id="KW-0325">Glycoprotein</keyword>
<dbReference type="Gene3D" id="3.90.1480.20">
    <property type="entry name" value="Glycosyl transferase family 29"/>
    <property type="match status" value="1"/>
</dbReference>
<dbReference type="FunCoup" id="A0A6J2VI83">
    <property type="interactions" value="245"/>
</dbReference>
<keyword evidence="7" id="KW-0735">Signal-anchor</keyword>
<evidence type="ECO:0000256" key="16">
    <source>
        <dbReference type="ARBA" id="ARBA00052285"/>
    </source>
</evidence>
<dbReference type="Proteomes" id="UP000504632">
    <property type="component" value="Chromosome 5"/>
</dbReference>
<dbReference type="EC" id="2.4.3.3" evidence="14"/>
<evidence type="ECO:0000256" key="2">
    <source>
        <dbReference type="ARBA" id="ARBA00004922"/>
    </source>
</evidence>
<accession>A0A6J2VI83</accession>
<evidence type="ECO:0000256" key="14">
    <source>
        <dbReference type="ARBA" id="ARBA00039109"/>
    </source>
</evidence>
<protein>
    <recommendedName>
        <fullName evidence="14">alpha-N-acetylgalactosaminide alpha-2,6-sialyltransferase</fullName>
        <ecNumber evidence="14">2.4.3.3</ecNumber>
    </recommendedName>
</protein>
<evidence type="ECO:0000256" key="6">
    <source>
        <dbReference type="ARBA" id="ARBA00022692"/>
    </source>
</evidence>
<evidence type="ECO:0000256" key="13">
    <source>
        <dbReference type="ARBA" id="ARBA00036348"/>
    </source>
</evidence>
<evidence type="ECO:0000256" key="5">
    <source>
        <dbReference type="ARBA" id="ARBA00022679"/>
    </source>
</evidence>
<dbReference type="Pfam" id="PF00777">
    <property type="entry name" value="Glyco_transf_29"/>
    <property type="match status" value="1"/>
</dbReference>
<proteinExistence type="inferred from homology"/>
<evidence type="ECO:0000256" key="15">
    <source>
        <dbReference type="ARBA" id="ARBA00050664"/>
    </source>
</evidence>
<dbReference type="InParanoid" id="A0A6J2VI83"/>
<comment type="catalytic activity">
    <reaction evidence="16">
        <text>a 3-O-[N-acetyl-alpha-D-galactosaminyl]-L-threonyl-[protein] + CMP-N-acetyl-beta-neuraminate = a 3-O-[N-acetyl-alpha-neuraminosyl-(2-&gt;6)-N-acetyl-alpha-D-galactosaminyl]-L-threonyl-[protein] + CMP + H(+)</text>
        <dbReference type="Rhea" id="RHEA:81643"/>
        <dbReference type="Rhea" id="RHEA-COMP:11689"/>
        <dbReference type="Rhea" id="RHEA-COMP:19720"/>
        <dbReference type="ChEBI" id="CHEBI:15378"/>
        <dbReference type="ChEBI" id="CHEBI:57812"/>
        <dbReference type="ChEBI" id="CHEBI:60377"/>
        <dbReference type="ChEBI" id="CHEBI:87075"/>
        <dbReference type="ChEBI" id="CHEBI:231970"/>
    </reaction>
    <physiologicalReaction direction="left-to-right" evidence="16">
        <dbReference type="Rhea" id="RHEA:81644"/>
    </physiologicalReaction>
</comment>
<keyword evidence="10" id="KW-0472">Membrane</keyword>
<dbReference type="PANTHER" id="PTHR45941:SF1">
    <property type="entry name" value="ALPHA-N-ACETYLGALACTOSAMINIDE ALPHA-2,6-SIALYLTRANSFERASE 1"/>
    <property type="match status" value="1"/>
</dbReference>
<evidence type="ECO:0000256" key="4">
    <source>
        <dbReference type="ARBA" id="ARBA00022676"/>
    </source>
</evidence>
<comment type="similarity">
    <text evidence="3">Belongs to the glycosyltransferase 29 family.</text>
</comment>
<evidence type="ECO:0000256" key="8">
    <source>
        <dbReference type="ARBA" id="ARBA00022989"/>
    </source>
</evidence>
<dbReference type="RefSeq" id="XP_030630996.1">
    <property type="nucleotide sequence ID" value="XM_030775136.1"/>
</dbReference>
<comment type="pathway">
    <text evidence="2">Protein modification; protein glycosylation.</text>
</comment>
<dbReference type="GO" id="GO:0009312">
    <property type="term" value="P:oligosaccharide biosynthetic process"/>
    <property type="evidence" value="ECO:0007669"/>
    <property type="project" value="TreeGrafter"/>
</dbReference>
<evidence type="ECO:0000256" key="10">
    <source>
        <dbReference type="ARBA" id="ARBA00023136"/>
    </source>
</evidence>
<evidence type="ECO:0000256" key="3">
    <source>
        <dbReference type="ARBA" id="ARBA00006003"/>
    </source>
</evidence>
<evidence type="ECO:0000313" key="17">
    <source>
        <dbReference type="Proteomes" id="UP000504632"/>
    </source>
</evidence>
<comment type="catalytic activity">
    <reaction evidence="15">
        <text>a 3-O-[N-acetyl-alpha-neuraminyl-(2-&gt;3)-beta-D-galactosyl-(1-&gt;3)-N-acetyl-alpha-D-galactosaminyl]-L-threonyl-[protein] + CMP-N-acetyl-beta-neuraminate = a 3-O-{alpha-Neu5Ac-(2-&gt;3)-beta-D-Gal-(1-&gt;3)-[alpha-Neu5Ac-(2-&gt;6)]-alpha-D-GalNAc}-L-threonyl-[protein] + CMP + H(+)</text>
        <dbReference type="Rhea" id="RHEA:81659"/>
        <dbReference type="Rhea" id="RHEA-COMP:14417"/>
        <dbReference type="Rhea" id="RHEA-COMP:16763"/>
        <dbReference type="ChEBI" id="CHEBI:15378"/>
        <dbReference type="ChEBI" id="CHEBI:57812"/>
        <dbReference type="ChEBI" id="CHEBI:60377"/>
        <dbReference type="ChEBI" id="CHEBI:139598"/>
        <dbReference type="ChEBI" id="CHEBI:156398"/>
    </reaction>
    <physiologicalReaction direction="left-to-right" evidence="15">
        <dbReference type="Rhea" id="RHEA:81660"/>
    </physiologicalReaction>
</comment>
<evidence type="ECO:0000256" key="12">
    <source>
        <dbReference type="ARBA" id="ARBA00023180"/>
    </source>
</evidence>
<evidence type="ECO:0000256" key="11">
    <source>
        <dbReference type="ARBA" id="ARBA00023157"/>
    </source>
</evidence>
<dbReference type="PANTHER" id="PTHR45941">
    <property type="entry name" value="ALPHA-N-ACETYLGALACTOSAMINIDE ALPHA-2,6-SIALYLTRANSFERASE 2-LIKE-RELATED"/>
    <property type="match status" value="1"/>
</dbReference>
<evidence type="ECO:0000256" key="7">
    <source>
        <dbReference type="ARBA" id="ARBA00022968"/>
    </source>
</evidence>
<dbReference type="InterPro" id="IPR001675">
    <property type="entry name" value="Glyco_trans_29"/>
</dbReference>
<dbReference type="InterPro" id="IPR038578">
    <property type="entry name" value="GT29-like_sf"/>
</dbReference>
<reference evidence="18" key="1">
    <citation type="submission" date="2025-08" db="UniProtKB">
        <authorList>
            <consortium name="RefSeq"/>
        </authorList>
    </citation>
    <scope>IDENTIFICATION</scope>
</reference>
<keyword evidence="9" id="KW-0333">Golgi apparatus</keyword>
<keyword evidence="8" id="KW-1133">Transmembrane helix</keyword>
<dbReference type="GeneID" id="115812652"/>
<gene>
    <name evidence="18" type="primary">LOC115812652</name>
</gene>
<name>A0A6J2VI83_CHACN</name>
<dbReference type="GO" id="GO:0000139">
    <property type="term" value="C:Golgi membrane"/>
    <property type="evidence" value="ECO:0007669"/>
    <property type="project" value="UniProtKB-SubCell"/>
</dbReference>
<comment type="subcellular location">
    <subcellularLocation>
        <location evidence="1">Golgi apparatus membrane</location>
        <topology evidence="1">Single-pass type II membrane protein</topology>
    </subcellularLocation>
</comment>
<dbReference type="GO" id="GO:0001665">
    <property type="term" value="F:alpha-N-acetylgalactosaminide alpha-2,6-sialyltransferase activity"/>
    <property type="evidence" value="ECO:0007669"/>
    <property type="project" value="UniProtKB-EC"/>
</dbReference>
<keyword evidence="11" id="KW-1015">Disulfide bond</keyword>
<keyword evidence="6" id="KW-0812">Transmembrane</keyword>
<evidence type="ECO:0000256" key="1">
    <source>
        <dbReference type="ARBA" id="ARBA00004323"/>
    </source>
</evidence>
<keyword evidence="5" id="KW-0808">Transferase</keyword>
<dbReference type="OrthoDB" id="10264956at2759"/>
<keyword evidence="4" id="KW-0328">Glycosyltransferase</keyword>